<dbReference type="Proteomes" id="UP000325466">
    <property type="component" value="Unassembled WGS sequence"/>
</dbReference>
<keyword evidence="3" id="KW-1185">Reference proteome</keyword>
<dbReference type="GeneID" id="83621746"/>
<evidence type="ECO:0000313" key="4">
    <source>
        <dbReference type="Proteomes" id="UP001163947"/>
    </source>
</evidence>
<evidence type="ECO:0008006" key="5">
    <source>
        <dbReference type="Google" id="ProtNLM"/>
    </source>
</evidence>
<gene>
    <name evidence="2" type="ORF">OCS65_14975</name>
    <name evidence="1" type="ORF">RAJCM14343_5098</name>
</gene>
<reference evidence="2" key="3">
    <citation type="submission" date="2022-09" db="EMBL/GenBank/DDBJ databases">
        <title>The genome sequence of Rhodococcus aetherivorans N1.</title>
        <authorList>
            <person name="Jiang W."/>
        </authorList>
    </citation>
    <scope>NUCLEOTIDE SEQUENCE</scope>
    <source>
        <strain evidence="2">N1</strain>
    </source>
</reference>
<dbReference type="EMBL" id="BLAH01000135">
    <property type="protein sequence ID" value="GES39820.1"/>
    <property type="molecule type" value="Genomic_DNA"/>
</dbReference>
<dbReference type="EMBL" id="CP106982">
    <property type="protein sequence ID" value="UYF91833.1"/>
    <property type="molecule type" value="Genomic_DNA"/>
</dbReference>
<accession>A0A059MQ53</accession>
<proteinExistence type="predicted"/>
<dbReference type="RefSeq" id="WP_006936805.1">
    <property type="nucleotide sequence ID" value="NZ_BAAAYP010000011.1"/>
</dbReference>
<protein>
    <recommendedName>
        <fullName evidence="5">Iron reductase</fullName>
    </recommendedName>
</protein>
<dbReference type="Proteomes" id="UP001163947">
    <property type="component" value="Chromosome"/>
</dbReference>
<evidence type="ECO:0000313" key="3">
    <source>
        <dbReference type="Proteomes" id="UP000325466"/>
    </source>
</evidence>
<organism evidence="2 4">
    <name type="scientific">Rhodococcus aetherivorans</name>
    <dbReference type="NCBI Taxonomy" id="191292"/>
    <lineage>
        <taxon>Bacteria</taxon>
        <taxon>Bacillati</taxon>
        <taxon>Actinomycetota</taxon>
        <taxon>Actinomycetes</taxon>
        <taxon>Mycobacteriales</taxon>
        <taxon>Nocardiaceae</taxon>
        <taxon>Rhodococcus</taxon>
    </lineage>
</organism>
<reference evidence="1 3" key="1">
    <citation type="journal article" date="2018" name="Biodegradation">
        <title>1,4-Dioxane degradation characteristics of Rhodococcus aetherivorans JCM 14343.</title>
        <authorList>
            <person name="Inoue D."/>
            <person name="Tsunoda T."/>
            <person name="Yamamoto N."/>
            <person name="Ike M."/>
            <person name="Sei K."/>
        </authorList>
    </citation>
    <scope>NUCLEOTIDE SEQUENCE [LARGE SCALE GENOMIC DNA]</scope>
    <source>
        <strain evidence="1 3">JCM 14343</strain>
    </source>
</reference>
<accession>N1M4U0</accession>
<dbReference type="AlphaFoldDB" id="A0A059MQ53"/>
<name>A0A059MQ53_9NOCA</name>
<evidence type="ECO:0000313" key="2">
    <source>
        <dbReference type="EMBL" id="UYF91833.1"/>
    </source>
</evidence>
<sequence length="239" mass="25796">MTTLLPPRSTAAQVRAFVDTDARLRLLTPHAPRVYAVARIDDEPRRRWWRLADAERDRRIALLHARALEDVADPRIAADQVAGALVHVVAGRVLAPYLLEARCWDPGLDNLWIHQDSDGGIDWAAVADDTLRVLPDDPAAADDTVVVLPCEEALARWTAHRAGTALHAAHASLALCAPTDALRFWSLLGRAVVAGAAQIPLLAGTSRSVAARRGQLLLDAFLTLGLPVRGLAKLGKPSL</sequence>
<evidence type="ECO:0000313" key="1">
    <source>
        <dbReference type="EMBL" id="GES39820.1"/>
    </source>
</evidence>
<reference evidence="1" key="2">
    <citation type="submission" date="2019-10" db="EMBL/GenBank/DDBJ databases">
        <title>Draft genome sequence of Rhodococcus aetherivorans JCM 14343.</title>
        <authorList>
            <person name="Inoue D."/>
            <person name="Nakazawa M."/>
            <person name="Yamamoto N."/>
            <person name="Sei K."/>
            <person name="Ike M."/>
        </authorList>
    </citation>
    <scope>NUCLEOTIDE SEQUENCE</scope>
    <source>
        <strain evidence="1">JCM 14343</strain>
    </source>
</reference>